<gene>
    <name evidence="2" type="ORF">H9Y05_13980</name>
</gene>
<feature type="transmembrane region" description="Helical" evidence="1">
    <location>
        <begin position="107"/>
        <end position="127"/>
    </location>
</feature>
<keyword evidence="3" id="KW-1185">Reference proteome</keyword>
<keyword evidence="1" id="KW-0472">Membrane</keyword>
<sequence length="278" mass="32550">MENQFYKVMNAHSDEKLLEVYKNRSGYKPEAVEAMEQVLSERNLMEHADRIVEAQQEEEIISREELYTRFQRSTFGKVISDAAFAQERLNNSIYLQRYISPLHGYNWVNHIFIVLGIVGTVLALIILGTGEFHSTANTILTFSVVAALLLPFGIWKLFKNKAQLTIFKRVNSGVLVIAGPKDQHEIRFPLRYECYWEWHHIKSSLKQVKLSIFLYDDKRNSCIELREFLEVQKSPPPHWEQLPDHFSPKTASYFAYLNHGLQKPFLYEFEKILKGLHE</sequence>
<evidence type="ECO:0000256" key="1">
    <source>
        <dbReference type="SAM" id="Phobius"/>
    </source>
</evidence>
<protein>
    <submittedName>
        <fullName evidence="2">Uncharacterized protein</fullName>
    </submittedName>
</protein>
<comment type="caution">
    <text evidence="2">The sequence shown here is derived from an EMBL/GenBank/DDBJ whole genome shotgun (WGS) entry which is preliminary data.</text>
</comment>
<evidence type="ECO:0000313" key="3">
    <source>
        <dbReference type="Proteomes" id="UP000652681"/>
    </source>
</evidence>
<dbReference type="Proteomes" id="UP000652681">
    <property type="component" value="Unassembled WGS sequence"/>
</dbReference>
<dbReference type="EMBL" id="JACVEL010000012">
    <property type="protein sequence ID" value="MBC9813581.1"/>
    <property type="molecule type" value="Genomic_DNA"/>
</dbReference>
<name>A0A8J6PKK1_9FLAO</name>
<keyword evidence="1" id="KW-0812">Transmembrane</keyword>
<accession>A0A8J6PKK1</accession>
<reference evidence="2" key="1">
    <citation type="submission" date="2020-09" db="EMBL/GenBank/DDBJ databases">
        <title>Taishania pollutisoli gen. nov., sp. nov., Isolated from Tetrabromobisphenol A-Contaminated Soil.</title>
        <authorList>
            <person name="Chen Q."/>
        </authorList>
    </citation>
    <scope>NUCLEOTIDE SEQUENCE</scope>
    <source>
        <strain evidence="2">CZZ-1</strain>
    </source>
</reference>
<evidence type="ECO:0000313" key="2">
    <source>
        <dbReference type="EMBL" id="MBC9813581.1"/>
    </source>
</evidence>
<dbReference type="RefSeq" id="WP_216714637.1">
    <property type="nucleotide sequence ID" value="NZ_JACVEL010000012.1"/>
</dbReference>
<dbReference type="AlphaFoldDB" id="A0A8J6PKK1"/>
<feature type="transmembrane region" description="Helical" evidence="1">
    <location>
        <begin position="139"/>
        <end position="158"/>
    </location>
</feature>
<keyword evidence="1" id="KW-1133">Transmembrane helix</keyword>
<organism evidence="2 3">
    <name type="scientific">Taishania pollutisoli</name>
    <dbReference type="NCBI Taxonomy" id="2766479"/>
    <lineage>
        <taxon>Bacteria</taxon>
        <taxon>Pseudomonadati</taxon>
        <taxon>Bacteroidota</taxon>
        <taxon>Flavobacteriia</taxon>
        <taxon>Flavobacteriales</taxon>
        <taxon>Crocinitomicaceae</taxon>
        <taxon>Taishania</taxon>
    </lineage>
</organism>
<proteinExistence type="predicted"/>